<evidence type="ECO:0000256" key="2">
    <source>
        <dbReference type="ARBA" id="ARBA00022676"/>
    </source>
</evidence>
<evidence type="ECO:0000256" key="1">
    <source>
        <dbReference type="ARBA" id="ARBA00010456"/>
    </source>
</evidence>
<dbReference type="SUPFAM" id="SSF53167">
    <property type="entry name" value="Purine and uridine phosphorylases"/>
    <property type="match status" value="1"/>
</dbReference>
<name>A0A645DVK0_9ZZZZ</name>
<dbReference type="InterPro" id="IPR000845">
    <property type="entry name" value="Nucleoside_phosphorylase_d"/>
</dbReference>
<keyword evidence="2 5" id="KW-0328">Glycosyltransferase</keyword>
<dbReference type="PANTHER" id="PTHR43691">
    <property type="entry name" value="URIDINE PHOSPHORYLASE"/>
    <property type="match status" value="1"/>
</dbReference>
<dbReference type="InterPro" id="IPR004402">
    <property type="entry name" value="DeoD-type"/>
</dbReference>
<sequence length="245" mass="25936">MATPHIAAEPGDFASAVLMPGDPKRAERIATLLMPDARLVTDVRGLLGFTGTVDGRPLSVMGSGMGQPSITIYATELYSLFGVQRIIRVGTCGAISPRVRIGDVIIANGAHTTSNINQLRLPGLNFSSVADFGLTRAAVDAVSSLSRQDAPQVHVGMVVSDDHFYLANPDPQWWAKLARYGVLGVDMEAAALFATANEFGKQALAVLTASDQLVDPIDPSSRMSPEQRETRFAGALRLAVAAAFS</sequence>
<accession>A0A645DVK0</accession>
<dbReference type="EMBL" id="VSSQ01040327">
    <property type="protein sequence ID" value="MPM93540.1"/>
    <property type="molecule type" value="Genomic_DNA"/>
</dbReference>
<dbReference type="GO" id="GO:0004731">
    <property type="term" value="F:purine-nucleoside phosphorylase activity"/>
    <property type="evidence" value="ECO:0007669"/>
    <property type="project" value="UniProtKB-EC"/>
</dbReference>
<dbReference type="GO" id="GO:0005829">
    <property type="term" value="C:cytosol"/>
    <property type="evidence" value="ECO:0007669"/>
    <property type="project" value="TreeGrafter"/>
</dbReference>
<comment type="caution">
    <text evidence="5">The sequence shown here is derived from an EMBL/GenBank/DDBJ whole genome shotgun (WGS) entry which is preliminary data.</text>
</comment>
<reference evidence="5" key="1">
    <citation type="submission" date="2019-08" db="EMBL/GenBank/DDBJ databases">
        <authorList>
            <person name="Kucharzyk K."/>
            <person name="Murdoch R.W."/>
            <person name="Higgins S."/>
            <person name="Loffler F."/>
        </authorList>
    </citation>
    <scope>NUCLEOTIDE SEQUENCE</scope>
</reference>
<organism evidence="5">
    <name type="scientific">bioreactor metagenome</name>
    <dbReference type="NCBI Taxonomy" id="1076179"/>
    <lineage>
        <taxon>unclassified sequences</taxon>
        <taxon>metagenomes</taxon>
        <taxon>ecological metagenomes</taxon>
    </lineage>
</organism>
<dbReference type="PROSITE" id="PS01232">
    <property type="entry name" value="PNP_UDP_1"/>
    <property type="match status" value="1"/>
</dbReference>
<dbReference type="PANTHER" id="PTHR43691:SF11">
    <property type="entry name" value="FI09636P-RELATED"/>
    <property type="match status" value="1"/>
</dbReference>
<dbReference type="InterPro" id="IPR035994">
    <property type="entry name" value="Nucleoside_phosphorylase_sf"/>
</dbReference>
<dbReference type="Gene3D" id="3.40.50.1580">
    <property type="entry name" value="Nucleoside phosphorylase domain"/>
    <property type="match status" value="1"/>
</dbReference>
<gene>
    <name evidence="5" type="primary">deoD_28</name>
    <name evidence="5" type="ORF">SDC9_140679</name>
</gene>
<feature type="domain" description="Nucleoside phosphorylase" evidence="4">
    <location>
        <begin position="17"/>
        <end position="241"/>
    </location>
</feature>
<evidence type="ECO:0000256" key="3">
    <source>
        <dbReference type="ARBA" id="ARBA00022679"/>
    </source>
</evidence>
<comment type="similarity">
    <text evidence="1">Belongs to the PNP/UDP phosphorylase family.</text>
</comment>
<evidence type="ECO:0000259" key="4">
    <source>
        <dbReference type="Pfam" id="PF01048"/>
    </source>
</evidence>
<dbReference type="InterPro" id="IPR018016">
    <property type="entry name" value="Nucleoside_phosphorylase_CS"/>
</dbReference>
<proteinExistence type="inferred from homology"/>
<evidence type="ECO:0000313" key="5">
    <source>
        <dbReference type="EMBL" id="MPM93540.1"/>
    </source>
</evidence>
<keyword evidence="3 5" id="KW-0808">Transferase</keyword>
<protein>
    <submittedName>
        <fullName evidence="5">Purine nucleoside phosphorylase DeoD-type</fullName>
        <ecNumber evidence="5">2.4.2.1</ecNumber>
    </submittedName>
</protein>
<dbReference type="GO" id="GO:0006152">
    <property type="term" value="P:purine nucleoside catabolic process"/>
    <property type="evidence" value="ECO:0007669"/>
    <property type="project" value="TreeGrafter"/>
</dbReference>
<dbReference type="NCBIfam" id="NF004489">
    <property type="entry name" value="PRK05819.1"/>
    <property type="match status" value="1"/>
</dbReference>
<dbReference type="EC" id="2.4.2.1" evidence="5"/>
<dbReference type="Pfam" id="PF01048">
    <property type="entry name" value="PNP_UDP_1"/>
    <property type="match status" value="1"/>
</dbReference>
<dbReference type="CDD" id="cd09006">
    <property type="entry name" value="PNP_EcPNPI-like"/>
    <property type="match status" value="1"/>
</dbReference>
<dbReference type="AlphaFoldDB" id="A0A645DVK0"/>